<comment type="catalytic activity">
    <reaction evidence="1">
        <text>2 (2E,6E,10E)-geranylgeranyl diphosphate = 15-cis-phytoene + 2 diphosphate</text>
        <dbReference type="Rhea" id="RHEA:34475"/>
        <dbReference type="ChEBI" id="CHEBI:27787"/>
        <dbReference type="ChEBI" id="CHEBI:33019"/>
        <dbReference type="ChEBI" id="CHEBI:58756"/>
        <dbReference type="EC" id="2.5.1.32"/>
    </reaction>
</comment>
<dbReference type="SFLD" id="SFLDG01212">
    <property type="entry name" value="Phytoene_synthase_like"/>
    <property type="match status" value="1"/>
</dbReference>
<evidence type="ECO:0000256" key="1">
    <source>
        <dbReference type="ARBA" id="ARBA00001805"/>
    </source>
</evidence>
<dbReference type="SUPFAM" id="SSF51905">
    <property type="entry name" value="FAD/NAD(P)-binding domain"/>
    <property type="match status" value="1"/>
</dbReference>
<evidence type="ECO:0000256" key="4">
    <source>
        <dbReference type="ARBA" id="ARBA00022746"/>
    </source>
</evidence>
<gene>
    <name evidence="9" type="ORF">GBAR_LOCUS17080</name>
</gene>
<evidence type="ECO:0000256" key="2">
    <source>
        <dbReference type="ARBA" id="ARBA00001974"/>
    </source>
</evidence>
<dbReference type="EMBL" id="CASHTH010002458">
    <property type="protein sequence ID" value="CAI8030122.1"/>
    <property type="molecule type" value="Genomic_DNA"/>
</dbReference>
<evidence type="ECO:0000313" key="9">
    <source>
        <dbReference type="EMBL" id="CAI8030122.1"/>
    </source>
</evidence>
<dbReference type="SUPFAM" id="SSF48576">
    <property type="entry name" value="Terpenoid synthases"/>
    <property type="match status" value="1"/>
</dbReference>
<accession>A0AA35SJH7</accession>
<keyword evidence="3" id="KW-0808">Transferase</keyword>
<evidence type="ECO:0000256" key="6">
    <source>
        <dbReference type="PIRSR" id="PIRSR601613-1"/>
    </source>
</evidence>
<comment type="cofactor">
    <cofactor evidence="2 7">
        <name>FAD</name>
        <dbReference type="ChEBI" id="CHEBI:57692"/>
    </cofactor>
</comment>
<dbReference type="NCBIfam" id="TIGR03467">
    <property type="entry name" value="HpnE"/>
    <property type="match status" value="1"/>
</dbReference>
<keyword evidence="4" id="KW-0125">Carotenoid biosynthesis</keyword>
<organism evidence="9 10">
    <name type="scientific">Geodia barretti</name>
    <name type="common">Barrett's horny sponge</name>
    <dbReference type="NCBI Taxonomy" id="519541"/>
    <lineage>
        <taxon>Eukaryota</taxon>
        <taxon>Metazoa</taxon>
        <taxon>Porifera</taxon>
        <taxon>Demospongiae</taxon>
        <taxon>Heteroscleromorpha</taxon>
        <taxon>Tetractinellida</taxon>
        <taxon>Astrophorina</taxon>
        <taxon>Geodiidae</taxon>
        <taxon>Geodia</taxon>
    </lineage>
</organism>
<dbReference type="InterPro" id="IPR036188">
    <property type="entry name" value="FAD/NAD-bd_sf"/>
</dbReference>
<dbReference type="GO" id="GO:0016117">
    <property type="term" value="P:carotenoid biosynthetic process"/>
    <property type="evidence" value="ECO:0007669"/>
    <property type="project" value="UniProtKB-KW"/>
</dbReference>
<dbReference type="GO" id="GO:0051996">
    <property type="term" value="F:squalene synthase [NAD(P)H] activity"/>
    <property type="evidence" value="ECO:0007669"/>
    <property type="project" value="InterPro"/>
</dbReference>
<dbReference type="PANTHER" id="PTHR31480">
    <property type="entry name" value="BIFUNCTIONAL LYCOPENE CYCLASE/PHYTOENE SYNTHASE"/>
    <property type="match status" value="1"/>
</dbReference>
<evidence type="ECO:0000256" key="5">
    <source>
        <dbReference type="ARBA" id="ARBA00023002"/>
    </source>
</evidence>
<dbReference type="SFLD" id="SFLDS00005">
    <property type="entry name" value="Isoprenoid_Synthase_Type_I"/>
    <property type="match status" value="1"/>
</dbReference>
<keyword evidence="7" id="KW-0285">Flavoprotein</keyword>
<dbReference type="PROSITE" id="PS01045">
    <property type="entry name" value="SQUALEN_PHYTOEN_SYN_2"/>
    <property type="match status" value="1"/>
</dbReference>
<keyword evidence="5 7" id="KW-0560">Oxidoreductase</keyword>
<dbReference type="InterPro" id="IPR033904">
    <property type="entry name" value="Trans_IPPS_HH"/>
</dbReference>
<evidence type="ECO:0000259" key="8">
    <source>
        <dbReference type="Pfam" id="PF01593"/>
    </source>
</evidence>
<feature type="domain" description="Amine oxidase" evidence="8">
    <location>
        <begin position="302"/>
        <end position="741"/>
    </location>
</feature>
<comment type="similarity">
    <text evidence="7">Belongs to the flavin monoamine oxidase family.</text>
</comment>
<name>A0AA35SJH7_GEOBA</name>
<comment type="caution">
    <text evidence="9">The sequence shown here is derived from an EMBL/GenBank/DDBJ whole genome shotgun (WGS) entry which is preliminary data.</text>
</comment>
<dbReference type="SFLD" id="SFLDG01018">
    <property type="entry name" value="Squalene/Phytoene_Synthase_Lik"/>
    <property type="match status" value="1"/>
</dbReference>
<dbReference type="InterPro" id="IPR002060">
    <property type="entry name" value="Squ/phyt_synthse"/>
</dbReference>
<proteinExistence type="inferred from homology"/>
<evidence type="ECO:0000256" key="3">
    <source>
        <dbReference type="ARBA" id="ARBA00022679"/>
    </source>
</evidence>
<dbReference type="Pfam" id="PF00494">
    <property type="entry name" value="SQS_PSY"/>
    <property type="match status" value="1"/>
</dbReference>
<protein>
    <recommendedName>
        <fullName evidence="7">Amine oxidase</fullName>
        <ecNumber evidence="7">1.4.3.-</ecNumber>
    </recommendedName>
</protein>
<reference evidence="9" key="1">
    <citation type="submission" date="2023-03" db="EMBL/GenBank/DDBJ databases">
        <authorList>
            <person name="Steffen K."/>
            <person name="Cardenas P."/>
        </authorList>
    </citation>
    <scope>NUCLEOTIDE SEQUENCE</scope>
</reference>
<sequence>MAAAYEECRRVTRREARNFYFAFLTLPARQRRAIYVAYTFCRHCDDSVDAEGTYEEKLQRVEYLRSRLGAAYAGHADQPLFVGLADVAAAHNIPEEYFQEVLNGVESDLVKTRYANFDELRAYCYQVASVVGLICVHIFGYRGGEDAHRGAIDLGLAMQLTNICRDVREDWEFGRVYLPQDELERFGVTETDLENHAVTDGFASLMQFQIDRAREYFASGRSLLPLLSPRSRACPAALGLIYGGVLDRIEAAGYDVFRERIGLSKGAKLALMARAWLTGPIDEVTGSRGDRRPSALVIGGGLAGIAAAARLAEYGWQVTLLEARTSLGGRAFSFDDRESGRELDNGQHVIVGACHNLVSFFERIGVGDLWHLQPRLNVDVYDGSGRKGKLYGLGGPAPGHLLAALVTYRHLSVGDKLKAVRGVIAAMFANRSAHELETMSFYEWLRAHGQSERGIYNLWNVVIEGTLNDNIRDVSAAMGLMIVQDGLLTGRRTANIGYPKAPLGQAVGAPCEAYLDRLGVRTLLGCTAQGIETGADGLVQRLVTASGQVMSADAYVSAVPFWVLPNLIPDHLAKKAPFNEIGGLRASPIVNVHLDYDRTVMDGDFCYFLDSPLQWVFNGSRIRGTDRREDGPSLDDGQSLTVSISAAWDHIDLPRGELAGSIAEEMRSVFPRARRAQLVGSTVVKQRNATFRCTPGAQRMRPGPTTVAPNLFLAGEWTDTGWPSTMEGAIISGYNAAAAVMSSFGNAADTSEEKSGRPMV</sequence>
<dbReference type="CDD" id="cd00683">
    <property type="entry name" value="Trans_IPPS_HH"/>
    <property type="match status" value="1"/>
</dbReference>
<dbReference type="Proteomes" id="UP001174909">
    <property type="component" value="Unassembled WGS sequence"/>
</dbReference>
<dbReference type="Gene3D" id="3.50.50.60">
    <property type="entry name" value="FAD/NAD(P)-binding domain"/>
    <property type="match status" value="1"/>
</dbReference>
<dbReference type="InterPro" id="IPR008949">
    <property type="entry name" value="Isoprenoid_synthase_dom_sf"/>
</dbReference>
<dbReference type="GO" id="GO:0004311">
    <property type="term" value="F:geranylgeranyl diphosphate synthase activity"/>
    <property type="evidence" value="ECO:0007669"/>
    <property type="project" value="InterPro"/>
</dbReference>
<dbReference type="InterPro" id="IPR044843">
    <property type="entry name" value="Trans_IPPS_bact-type"/>
</dbReference>
<dbReference type="Gene3D" id="1.10.600.10">
    <property type="entry name" value="Farnesyl Diphosphate Synthase"/>
    <property type="match status" value="1"/>
</dbReference>
<feature type="binding site" evidence="6">
    <location>
        <begin position="322"/>
        <end position="323"/>
    </location>
    <ligand>
        <name>FAD</name>
        <dbReference type="ChEBI" id="CHEBI:57692"/>
    </ligand>
</feature>
<keyword evidence="7" id="KW-0274">FAD</keyword>
<dbReference type="PROSITE" id="PS01044">
    <property type="entry name" value="SQUALEN_PHYTOEN_SYN_1"/>
    <property type="match status" value="1"/>
</dbReference>
<dbReference type="InterPro" id="IPR017830">
    <property type="entry name" value="SQase_HpnE"/>
</dbReference>
<dbReference type="InterPro" id="IPR019845">
    <property type="entry name" value="Squalene/phytoene_synthase_CS"/>
</dbReference>
<dbReference type="EC" id="1.4.3.-" evidence="7"/>
<dbReference type="PRINTS" id="PR00757">
    <property type="entry name" value="AMINEOXDASEF"/>
</dbReference>
<dbReference type="GO" id="GO:0008131">
    <property type="term" value="F:primary methylamine oxidase activity"/>
    <property type="evidence" value="ECO:0007669"/>
    <property type="project" value="UniProtKB-ARBA"/>
</dbReference>
<dbReference type="AlphaFoldDB" id="A0AA35SJH7"/>
<evidence type="ECO:0000256" key="7">
    <source>
        <dbReference type="RuleBase" id="RU362067"/>
    </source>
</evidence>
<dbReference type="Pfam" id="PF01593">
    <property type="entry name" value="Amino_oxidase"/>
    <property type="match status" value="1"/>
</dbReference>
<keyword evidence="10" id="KW-1185">Reference proteome</keyword>
<evidence type="ECO:0000313" key="10">
    <source>
        <dbReference type="Proteomes" id="UP001174909"/>
    </source>
</evidence>
<dbReference type="InterPro" id="IPR002937">
    <property type="entry name" value="Amino_oxidase"/>
</dbReference>
<dbReference type="InterPro" id="IPR001613">
    <property type="entry name" value="Flavin_amine_oxidase"/>
</dbReference>